<sequence>MTSVDEANGWYGGTLLGDQDESSEIYRHYAELCQGSALEPFEHDLDKEKHYADVLRMNAIDVVDDSAVEAEMEAALMDYDRIGADLGILPMSCKSFAADPSWLTRWIIGEEKVEKI</sequence>
<proteinExistence type="predicted"/>
<protein>
    <submittedName>
        <fullName evidence="1">Uncharacterized protein</fullName>
    </submittedName>
</protein>
<organism evidence="1 2">
    <name type="scientific">Dovyalis caffra</name>
    <dbReference type="NCBI Taxonomy" id="77055"/>
    <lineage>
        <taxon>Eukaryota</taxon>
        <taxon>Viridiplantae</taxon>
        <taxon>Streptophyta</taxon>
        <taxon>Embryophyta</taxon>
        <taxon>Tracheophyta</taxon>
        <taxon>Spermatophyta</taxon>
        <taxon>Magnoliopsida</taxon>
        <taxon>eudicotyledons</taxon>
        <taxon>Gunneridae</taxon>
        <taxon>Pentapetalae</taxon>
        <taxon>rosids</taxon>
        <taxon>fabids</taxon>
        <taxon>Malpighiales</taxon>
        <taxon>Salicaceae</taxon>
        <taxon>Flacourtieae</taxon>
        <taxon>Dovyalis</taxon>
    </lineage>
</organism>
<accession>A0AAV1S5W5</accession>
<keyword evidence="2" id="KW-1185">Reference proteome</keyword>
<dbReference type="Proteomes" id="UP001314170">
    <property type="component" value="Unassembled WGS sequence"/>
</dbReference>
<gene>
    <name evidence="1" type="ORF">DCAF_LOCUS17976</name>
</gene>
<evidence type="ECO:0000313" key="1">
    <source>
        <dbReference type="EMBL" id="CAK7344845.1"/>
    </source>
</evidence>
<dbReference type="AlphaFoldDB" id="A0AAV1S5W5"/>
<reference evidence="1 2" key="1">
    <citation type="submission" date="2024-01" db="EMBL/GenBank/DDBJ databases">
        <authorList>
            <person name="Waweru B."/>
        </authorList>
    </citation>
    <scope>NUCLEOTIDE SEQUENCE [LARGE SCALE GENOMIC DNA]</scope>
</reference>
<evidence type="ECO:0000313" key="2">
    <source>
        <dbReference type="Proteomes" id="UP001314170"/>
    </source>
</evidence>
<name>A0AAV1S5W5_9ROSI</name>
<comment type="caution">
    <text evidence="1">The sequence shown here is derived from an EMBL/GenBank/DDBJ whole genome shotgun (WGS) entry which is preliminary data.</text>
</comment>
<dbReference type="EMBL" id="CAWUPB010001165">
    <property type="protein sequence ID" value="CAK7344845.1"/>
    <property type="molecule type" value="Genomic_DNA"/>
</dbReference>